<evidence type="ECO:0000313" key="8">
    <source>
        <dbReference type="Proteomes" id="UP000010798"/>
    </source>
</evidence>
<dbReference type="eggNOG" id="COG1595">
    <property type="taxonomic scope" value="Bacteria"/>
</dbReference>
<evidence type="ECO:0000259" key="6">
    <source>
        <dbReference type="PROSITE" id="PS51352"/>
    </source>
</evidence>
<dbReference type="InterPro" id="IPR013784">
    <property type="entry name" value="Carb-bd-like_fold"/>
</dbReference>
<dbReference type="Proteomes" id="UP000010798">
    <property type="component" value="Chromosome"/>
</dbReference>
<dbReference type="Gene3D" id="3.40.30.10">
    <property type="entry name" value="Glutaredoxin"/>
    <property type="match status" value="1"/>
</dbReference>
<evidence type="ECO:0000313" key="7">
    <source>
        <dbReference type="EMBL" id="AGA27703.1"/>
    </source>
</evidence>
<dbReference type="InterPro" id="IPR013324">
    <property type="entry name" value="RNA_pol_sigma_r3/r4-like"/>
</dbReference>
<dbReference type="SUPFAM" id="SSF49464">
    <property type="entry name" value="Carboxypeptidase regulatory domain-like"/>
    <property type="match status" value="4"/>
</dbReference>
<gene>
    <name evidence="7" type="ordered locus">Sinac_3442</name>
</gene>
<dbReference type="GO" id="GO:0006352">
    <property type="term" value="P:DNA-templated transcription initiation"/>
    <property type="evidence" value="ECO:0007669"/>
    <property type="project" value="InterPro"/>
</dbReference>
<keyword evidence="3" id="KW-0731">Sigma factor</keyword>
<dbReference type="RefSeq" id="WP_015246848.1">
    <property type="nucleotide sequence ID" value="NC_019892.1"/>
</dbReference>
<dbReference type="Gene3D" id="1.10.1740.10">
    <property type="match status" value="1"/>
</dbReference>
<dbReference type="STRING" id="886293.Sinac_3442"/>
<evidence type="ECO:0000256" key="1">
    <source>
        <dbReference type="ARBA" id="ARBA00010641"/>
    </source>
</evidence>
<dbReference type="OrthoDB" id="279966at2"/>
<protein>
    <submittedName>
        <fullName evidence="7">RNA polymerase sigma factor, sigma-70 family</fullName>
    </submittedName>
</protein>
<dbReference type="PROSITE" id="PS51352">
    <property type="entry name" value="THIOREDOXIN_2"/>
    <property type="match status" value="1"/>
</dbReference>
<dbReference type="CDD" id="cd06171">
    <property type="entry name" value="Sigma70_r4"/>
    <property type="match status" value="1"/>
</dbReference>
<dbReference type="GO" id="GO:0016491">
    <property type="term" value="F:oxidoreductase activity"/>
    <property type="evidence" value="ECO:0007669"/>
    <property type="project" value="InterPro"/>
</dbReference>
<accession>L0DFV7</accession>
<dbReference type="Pfam" id="PF04542">
    <property type="entry name" value="Sigma70_r2"/>
    <property type="match status" value="1"/>
</dbReference>
<keyword evidence="4" id="KW-0804">Transcription</keyword>
<feature type="domain" description="Thioredoxin" evidence="6">
    <location>
        <begin position="1086"/>
        <end position="1227"/>
    </location>
</feature>
<dbReference type="Pfam" id="PF00578">
    <property type="entry name" value="AhpC-TSA"/>
    <property type="match status" value="1"/>
</dbReference>
<dbReference type="SUPFAM" id="SSF52833">
    <property type="entry name" value="Thioredoxin-like"/>
    <property type="match status" value="1"/>
</dbReference>
<dbReference type="InterPro" id="IPR036249">
    <property type="entry name" value="Thioredoxin-like_sf"/>
</dbReference>
<evidence type="ECO:0000256" key="2">
    <source>
        <dbReference type="ARBA" id="ARBA00023015"/>
    </source>
</evidence>
<dbReference type="Pfam" id="PF13620">
    <property type="entry name" value="CarboxypepD_reg"/>
    <property type="match status" value="2"/>
</dbReference>
<dbReference type="Gene3D" id="1.10.10.10">
    <property type="entry name" value="Winged helix-like DNA-binding domain superfamily/Winged helix DNA-binding domain"/>
    <property type="match status" value="1"/>
</dbReference>
<keyword evidence="5" id="KW-0676">Redox-active center</keyword>
<dbReference type="InterPro" id="IPR039425">
    <property type="entry name" value="RNA_pol_sigma-70-like"/>
</dbReference>
<keyword evidence="2" id="KW-0805">Transcription regulation</keyword>
<dbReference type="InterPro" id="IPR036388">
    <property type="entry name" value="WH-like_DNA-bd_sf"/>
</dbReference>
<sequence length="1227" mass="133866">MASGHRGAVLRQIERVFSLGTLSGMTEEQLLEHFAARHDEAAFEALIARHGPMVWGLCRRLLHDPHDAEDAFQATFLVLLRKAGTLREPGQLSPWLYGVAFRVASRVRSDPARRREKEGRVARPEAVDSDVFRDVDGLRDVIDEEVNRLPEKYRRPVVLCHLEGLTYEEAARQLQWTTGMVKGRLTQAREQLRRRLTTRGLAPSVGLAGPWGFPTTVPQALATRTAEVAAHIATAASASILALAEGAIRTMLFTKLKAAASVLAVGTLMLAACAFALAQTGEKNQAVATPLPEKTVVPKPSPVVGRSMEFRAVEPGTDRGIPGVQLTVRAGDLQTKAMTDETGRYLIEGIPPKVVSSVAIWARKDGLVPKSITWWNDSANTRLPESYSLPMEPAATIGGLIRDETGEPIEGATVYIRADSKRGDGVPVTDVFEFPAKTDAQGRWRCNLVPADTSSVSTRLVHPEYVSDQSYGDTPVPSPEQLRARSAVMVMTRGATLSGTVTDAEGRPIPNAHVKLGLDRFSAPQPPSTRTDAEGHYQFHVKPGSQVLTVQAKGHAPDLKRLPAVQGRERVDFQLPPAQPFFGRIVDRQGRPVAGARVVVDTWRGYRTLEVKVTSDAKGRYRWEDAPADEVLVDIAMGDYMPIRRKPMTASPQGDEITLSPMLHVHGSVVDAGTGQPVEAFKVVPGIVIDGAKPPHWLYGDLRSATGGRYEISLDDPRTPHVRIEAEGYQPAVSRPFQVDEGDTVYDFKLQKGTTIAGIVRLPDGTPLTGAEVILVTPGLSPTINNGRITQRDRNPWVETGPDGRFSFPAQSEDYSIAVFHDRGFGELSSQDLAADPVVTVRPWGRIQGTYRIGSMPGGRQAIQANRQRPAIGRDLKPTFGPGTELYYLFHDLADDQGQFALDRVPPGLYLVAPVFHEPRGLTTASGQSATVEVRSGETRSVALGGKGQPVVGRIVIPKGFDRQVDWSYGSFQFETALECPTPPKGLNAKEQSRWWWESEESKAYSRAFHRFPLRIGPDGSFHVDDVPSAPYRLSIQVYEPPSGNDRSAAAKIVGMATRKFVVPELQGGRSDEPLDLGEIPLNLNKRVGDLAPAFQVPALNGKTVALADYRGKYVLLDFWATWCAPCLAETPHLKATFEAFGKDERFAMIGLSLDASKDEPREYVAKQGLPWGQGFLGAWSEATLPAEYGVEGIPSIWLIGPDGKVIAMNLRGDQIKDAVSKALAIP</sequence>
<organism evidence="7 8">
    <name type="scientific">Singulisphaera acidiphila (strain ATCC BAA-1392 / DSM 18658 / VKM B-2454 / MOB10)</name>
    <dbReference type="NCBI Taxonomy" id="886293"/>
    <lineage>
        <taxon>Bacteria</taxon>
        <taxon>Pseudomonadati</taxon>
        <taxon>Planctomycetota</taxon>
        <taxon>Planctomycetia</taxon>
        <taxon>Isosphaerales</taxon>
        <taxon>Isosphaeraceae</taxon>
        <taxon>Singulisphaera</taxon>
    </lineage>
</organism>
<dbReference type="GO" id="GO:0030246">
    <property type="term" value="F:carbohydrate binding"/>
    <property type="evidence" value="ECO:0007669"/>
    <property type="project" value="InterPro"/>
</dbReference>
<dbReference type="CDD" id="cd02966">
    <property type="entry name" value="TlpA_like_family"/>
    <property type="match status" value="1"/>
</dbReference>
<dbReference type="InterPro" id="IPR007627">
    <property type="entry name" value="RNA_pol_sigma70_r2"/>
</dbReference>
<dbReference type="PROSITE" id="PS00194">
    <property type="entry name" value="THIOREDOXIN_1"/>
    <property type="match status" value="1"/>
</dbReference>
<dbReference type="PANTHER" id="PTHR43133:SF51">
    <property type="entry name" value="RNA POLYMERASE SIGMA FACTOR"/>
    <property type="match status" value="1"/>
</dbReference>
<proteinExistence type="inferred from homology"/>
<dbReference type="InterPro" id="IPR000866">
    <property type="entry name" value="AhpC/TSA"/>
</dbReference>
<dbReference type="InterPro" id="IPR013325">
    <property type="entry name" value="RNA_pol_sigma_r2"/>
</dbReference>
<dbReference type="InterPro" id="IPR013249">
    <property type="entry name" value="RNA_pol_sigma70_r4_t2"/>
</dbReference>
<dbReference type="HOGENOM" id="CLU_268050_0_0_0"/>
<evidence type="ECO:0000256" key="4">
    <source>
        <dbReference type="ARBA" id="ARBA00023163"/>
    </source>
</evidence>
<dbReference type="GO" id="GO:0016987">
    <property type="term" value="F:sigma factor activity"/>
    <property type="evidence" value="ECO:0007669"/>
    <property type="project" value="UniProtKB-KW"/>
</dbReference>
<comment type="similarity">
    <text evidence="1">Belongs to the sigma-70 factor family. ECF subfamily.</text>
</comment>
<dbReference type="SUPFAM" id="SSF49452">
    <property type="entry name" value="Starch-binding domain-like"/>
    <property type="match status" value="1"/>
</dbReference>
<dbReference type="SUPFAM" id="SSF88659">
    <property type="entry name" value="Sigma3 and sigma4 domains of RNA polymerase sigma factors"/>
    <property type="match status" value="1"/>
</dbReference>
<reference evidence="7 8" key="1">
    <citation type="submission" date="2012-02" db="EMBL/GenBank/DDBJ databases">
        <title>Complete sequence of chromosome of Singulisphaera acidiphila DSM 18658.</title>
        <authorList>
            <consortium name="US DOE Joint Genome Institute (JGI-PGF)"/>
            <person name="Lucas S."/>
            <person name="Copeland A."/>
            <person name="Lapidus A."/>
            <person name="Glavina del Rio T."/>
            <person name="Dalin E."/>
            <person name="Tice H."/>
            <person name="Bruce D."/>
            <person name="Goodwin L."/>
            <person name="Pitluck S."/>
            <person name="Peters L."/>
            <person name="Ovchinnikova G."/>
            <person name="Chertkov O."/>
            <person name="Kyrpides N."/>
            <person name="Mavromatis K."/>
            <person name="Ivanova N."/>
            <person name="Brettin T."/>
            <person name="Detter J.C."/>
            <person name="Han C."/>
            <person name="Larimer F."/>
            <person name="Land M."/>
            <person name="Hauser L."/>
            <person name="Markowitz V."/>
            <person name="Cheng J.-F."/>
            <person name="Hugenholtz P."/>
            <person name="Woyke T."/>
            <person name="Wu D."/>
            <person name="Tindall B."/>
            <person name="Pomrenke H."/>
            <person name="Brambilla E."/>
            <person name="Klenk H.-P."/>
            <person name="Eisen J.A."/>
        </authorList>
    </citation>
    <scope>NUCLEOTIDE SEQUENCE [LARGE SCALE GENOMIC DNA]</scope>
    <source>
        <strain evidence="8">ATCC BAA-1392 / DSM 18658 / VKM B-2454 / MOB10</strain>
    </source>
</reference>
<evidence type="ECO:0000256" key="5">
    <source>
        <dbReference type="ARBA" id="ARBA00023284"/>
    </source>
</evidence>
<dbReference type="SUPFAM" id="SSF88946">
    <property type="entry name" value="Sigma2 domain of RNA polymerase sigma factors"/>
    <property type="match status" value="1"/>
</dbReference>
<dbReference type="InterPro" id="IPR008969">
    <property type="entry name" value="CarboxyPept-like_regulatory"/>
</dbReference>
<dbReference type="InterPro" id="IPR014284">
    <property type="entry name" value="RNA_pol_sigma-70_dom"/>
</dbReference>
<dbReference type="Pfam" id="PF08281">
    <property type="entry name" value="Sigma70_r4_2"/>
    <property type="match status" value="1"/>
</dbReference>
<dbReference type="InterPro" id="IPR017937">
    <property type="entry name" value="Thioredoxin_CS"/>
</dbReference>
<evidence type="ECO:0000256" key="3">
    <source>
        <dbReference type="ARBA" id="ARBA00023082"/>
    </source>
</evidence>
<name>L0DFV7_SINAD</name>
<dbReference type="InterPro" id="IPR013766">
    <property type="entry name" value="Thioredoxin_domain"/>
</dbReference>
<dbReference type="Gene3D" id="2.60.40.1120">
    <property type="entry name" value="Carboxypeptidase-like, regulatory domain"/>
    <property type="match status" value="2"/>
</dbReference>
<dbReference type="KEGG" id="saci:Sinac_3442"/>
<dbReference type="GO" id="GO:0016209">
    <property type="term" value="F:antioxidant activity"/>
    <property type="evidence" value="ECO:0007669"/>
    <property type="project" value="InterPro"/>
</dbReference>
<dbReference type="eggNOG" id="COG1470">
    <property type="taxonomic scope" value="Bacteria"/>
</dbReference>
<dbReference type="PANTHER" id="PTHR43133">
    <property type="entry name" value="RNA POLYMERASE ECF-TYPE SIGMA FACTO"/>
    <property type="match status" value="1"/>
</dbReference>
<dbReference type="eggNOG" id="COG0526">
    <property type="taxonomic scope" value="Bacteria"/>
</dbReference>
<dbReference type="EMBL" id="CP003364">
    <property type="protein sequence ID" value="AGA27703.1"/>
    <property type="molecule type" value="Genomic_DNA"/>
</dbReference>
<dbReference type="NCBIfam" id="TIGR02937">
    <property type="entry name" value="sigma70-ECF"/>
    <property type="match status" value="1"/>
</dbReference>
<dbReference type="GO" id="GO:0003677">
    <property type="term" value="F:DNA binding"/>
    <property type="evidence" value="ECO:0007669"/>
    <property type="project" value="InterPro"/>
</dbReference>
<dbReference type="AlphaFoldDB" id="L0DFV7"/>
<keyword evidence="8" id="KW-1185">Reference proteome</keyword>